<dbReference type="SUPFAM" id="SSF46894">
    <property type="entry name" value="C-terminal effector domain of the bipartite response regulators"/>
    <property type="match status" value="1"/>
</dbReference>
<dbReference type="InterPro" id="IPR014879">
    <property type="entry name" value="Spo0A_C"/>
</dbReference>
<dbReference type="GO" id="GO:0042173">
    <property type="term" value="P:regulation of sporulation resulting in formation of a cellular spore"/>
    <property type="evidence" value="ECO:0007669"/>
    <property type="project" value="InterPro"/>
</dbReference>
<evidence type="ECO:0000259" key="1">
    <source>
        <dbReference type="Pfam" id="PF08769"/>
    </source>
</evidence>
<dbReference type="InterPro" id="IPR036388">
    <property type="entry name" value="WH-like_DNA-bd_sf"/>
</dbReference>
<dbReference type="Pfam" id="PF08769">
    <property type="entry name" value="Spo0A_C"/>
    <property type="match status" value="1"/>
</dbReference>
<organism evidence="2 3">
    <name type="scientific">Flavonifractor plautii</name>
    <name type="common">Fusobacterium plautii</name>
    <dbReference type="NCBI Taxonomy" id="292800"/>
    <lineage>
        <taxon>Bacteria</taxon>
        <taxon>Bacillati</taxon>
        <taxon>Bacillota</taxon>
        <taxon>Clostridia</taxon>
        <taxon>Eubacteriales</taxon>
        <taxon>Oscillospiraceae</taxon>
        <taxon>Flavonifractor</taxon>
    </lineage>
</organism>
<sequence length="75" mass="8617">MTKILYPEVAKRFGTTASRVERAIRHAIEVAWDRGDLETLQKYFGYTVSNAKGKPTNSEFIAMIADKLQLERKQK</sequence>
<feature type="domain" description="Sporulation initiation factor Spo0A C-terminal" evidence="1">
    <location>
        <begin position="1"/>
        <end position="68"/>
    </location>
</feature>
<name>A0A174M6L8_FLAPL</name>
<proteinExistence type="predicted"/>
<dbReference type="Gene3D" id="1.10.10.10">
    <property type="entry name" value="Winged helix-like DNA-binding domain superfamily/Winged helix DNA-binding domain"/>
    <property type="match status" value="1"/>
</dbReference>
<reference evidence="2 3" key="1">
    <citation type="submission" date="2015-09" db="EMBL/GenBank/DDBJ databases">
        <authorList>
            <consortium name="Pathogen Informatics"/>
        </authorList>
    </citation>
    <scope>NUCLEOTIDE SEQUENCE [LARGE SCALE GENOMIC DNA]</scope>
    <source>
        <strain evidence="2 3">2789STDY5608854</strain>
    </source>
</reference>
<evidence type="ECO:0000313" key="3">
    <source>
        <dbReference type="Proteomes" id="UP000095746"/>
    </source>
</evidence>
<gene>
    <name evidence="2" type="primary">spo0A_5</name>
    <name evidence="2" type="ORF">ERS852411_02965</name>
</gene>
<dbReference type="GO" id="GO:0003677">
    <property type="term" value="F:DNA binding"/>
    <property type="evidence" value="ECO:0007669"/>
    <property type="project" value="InterPro"/>
</dbReference>
<dbReference type="InterPro" id="IPR016032">
    <property type="entry name" value="Sig_transdc_resp-reg_C-effctor"/>
</dbReference>
<dbReference type="GO" id="GO:0005737">
    <property type="term" value="C:cytoplasm"/>
    <property type="evidence" value="ECO:0007669"/>
    <property type="project" value="InterPro"/>
</dbReference>
<dbReference type="GO" id="GO:0005509">
    <property type="term" value="F:calcium ion binding"/>
    <property type="evidence" value="ECO:0007669"/>
    <property type="project" value="InterPro"/>
</dbReference>
<dbReference type="Proteomes" id="UP000095746">
    <property type="component" value="Unassembled WGS sequence"/>
</dbReference>
<accession>A0A174M6L8</accession>
<evidence type="ECO:0000313" key="2">
    <source>
        <dbReference type="EMBL" id="CUP30497.1"/>
    </source>
</evidence>
<dbReference type="AlphaFoldDB" id="A0A174M6L8"/>
<dbReference type="EMBL" id="CYZT01000312">
    <property type="protein sequence ID" value="CUP30497.1"/>
    <property type="molecule type" value="Genomic_DNA"/>
</dbReference>
<protein>
    <submittedName>
        <fullName evidence="2">Stage 0 sporulation protein A</fullName>
    </submittedName>
</protein>
<dbReference type="GO" id="GO:0003700">
    <property type="term" value="F:DNA-binding transcription factor activity"/>
    <property type="evidence" value="ECO:0007669"/>
    <property type="project" value="InterPro"/>
</dbReference>